<reference evidence="1 2" key="1">
    <citation type="submission" date="2023-03" db="EMBL/GenBank/DDBJ databases">
        <title>WGS of Gossypium arboreum.</title>
        <authorList>
            <person name="Yu D."/>
        </authorList>
    </citation>
    <scope>NUCLEOTIDE SEQUENCE [LARGE SCALE GENOMIC DNA]</scope>
    <source>
        <tissue evidence="1">Leaf</tissue>
    </source>
</reference>
<evidence type="ECO:0000313" key="1">
    <source>
        <dbReference type="EMBL" id="KAK5770927.1"/>
    </source>
</evidence>
<accession>A0ABR0MEA5</accession>
<protein>
    <submittedName>
        <fullName evidence="1">Uncharacterized protein</fullName>
    </submittedName>
</protein>
<proteinExistence type="predicted"/>
<gene>
    <name evidence="1" type="ORF">PVK06_047091</name>
</gene>
<dbReference type="Proteomes" id="UP001358586">
    <property type="component" value="Chromosome 13"/>
</dbReference>
<organism evidence="1 2">
    <name type="scientific">Gossypium arboreum</name>
    <name type="common">Tree cotton</name>
    <name type="synonym">Gossypium nanking</name>
    <dbReference type="NCBI Taxonomy" id="29729"/>
    <lineage>
        <taxon>Eukaryota</taxon>
        <taxon>Viridiplantae</taxon>
        <taxon>Streptophyta</taxon>
        <taxon>Embryophyta</taxon>
        <taxon>Tracheophyta</taxon>
        <taxon>Spermatophyta</taxon>
        <taxon>Magnoliopsida</taxon>
        <taxon>eudicotyledons</taxon>
        <taxon>Gunneridae</taxon>
        <taxon>Pentapetalae</taxon>
        <taxon>rosids</taxon>
        <taxon>malvids</taxon>
        <taxon>Malvales</taxon>
        <taxon>Malvaceae</taxon>
        <taxon>Malvoideae</taxon>
        <taxon>Gossypium</taxon>
    </lineage>
</organism>
<keyword evidence="2" id="KW-1185">Reference proteome</keyword>
<sequence>MILYKEIWLLVWYHRWERFCVTPKENAVIPIVQEFYAIFRDQETRRLYAAIWETIIERRKEEHSPFVKFICIGEWSMKHCISGQKVKVFFPHLVTTLRKKARVPMEVNEQFTRPAKSLIGDSMYT</sequence>
<dbReference type="EMBL" id="JARKNE010000013">
    <property type="protein sequence ID" value="KAK5770927.1"/>
    <property type="molecule type" value="Genomic_DNA"/>
</dbReference>
<evidence type="ECO:0000313" key="2">
    <source>
        <dbReference type="Proteomes" id="UP001358586"/>
    </source>
</evidence>
<name>A0ABR0MEA5_GOSAR</name>
<comment type="caution">
    <text evidence="1">The sequence shown here is derived from an EMBL/GenBank/DDBJ whole genome shotgun (WGS) entry which is preliminary data.</text>
</comment>